<evidence type="ECO:0000313" key="2">
    <source>
        <dbReference type="Proteomes" id="UP001320178"/>
    </source>
</evidence>
<proteinExistence type="predicted"/>
<dbReference type="AlphaFoldDB" id="A0AAW4YV65"/>
<sequence length="497" mass="55705">MFYDQRLCGLGKTADAFTHINQSSSRSIYVAPSIELADNSRNPAQHHYIAKDYALIHSDNTDNCVKRFAKLARLSSTHGICTTHATLLNAMMAGTASGLHDFDLVIDELMPLYQAHSVRLEVESYALICQFVDFLPSANGFVKLTIKETQIDRLRTIIESETDEFWMADVPKILALHLLSACHETYITPDNHAVLLSIHTDKKPRQLSAASIITPAAFAQFRSVKILSALFDQTVAYRLLALFGHRLLDVTPTSIDRVHTAKNVKLHYVAPRQYCGSIRDTVCADGQTIGRKIAVHQGQMLANTPYLYNANVCLRDEFGGNGRLVDTPYGHNSYTGFHAAAWCMTQLPSGGQLNTLRDFGVPMATIYAEKNYLPCYQHIMRTALRLSSDSLVTIHVPDHNTASFLQQHIPNAILVQHEIADVYSALGDKVDKKEKVGTNPRAIKSRFEKKYFAGKIDLTSKHQSKITAIKNYIHVMRTHYPAKPELFDFDQFLSQHS</sequence>
<reference evidence="1" key="1">
    <citation type="submission" date="2020-05" db="EMBL/GenBank/DDBJ databases">
        <authorList>
            <person name="Wang L."/>
            <person name="Shao Z."/>
        </authorList>
    </citation>
    <scope>NUCLEOTIDE SEQUENCE</scope>
    <source>
        <strain evidence="1">MCCC 1A05776</strain>
    </source>
</reference>
<dbReference type="RefSeq" id="WP_234239762.1">
    <property type="nucleotide sequence ID" value="NZ_JABFTS010000005.1"/>
</dbReference>
<dbReference type="Proteomes" id="UP001320178">
    <property type="component" value="Unassembled WGS sequence"/>
</dbReference>
<dbReference type="EMBL" id="JABFTS010000005">
    <property type="protein sequence ID" value="MCE8052294.1"/>
    <property type="molecule type" value="Genomic_DNA"/>
</dbReference>
<accession>A0AAW4YV65</accession>
<comment type="caution">
    <text evidence="1">The sequence shown here is derived from an EMBL/GenBank/DDBJ whole genome shotgun (WGS) entry which is preliminary data.</text>
</comment>
<evidence type="ECO:0000313" key="1">
    <source>
        <dbReference type="EMBL" id="MCE8052294.1"/>
    </source>
</evidence>
<reference evidence="1" key="2">
    <citation type="journal article" date="2021" name="Front. Microbiol.">
        <title>Aerobic Denitrification and Heterotrophic Sulfur Oxidation in the Genus Halomonas Revealed by Six Novel Species Characterizations and Genome-Based Analysis.</title>
        <authorList>
            <person name="Wang L."/>
            <person name="Shao Z."/>
        </authorList>
    </citation>
    <scope>NUCLEOTIDE SEQUENCE</scope>
    <source>
        <strain evidence="1">MCCC 1A05776</strain>
    </source>
</reference>
<organism evidence="1 2">
    <name type="scientific">Billgrantia desiderata</name>
    <dbReference type="NCBI Taxonomy" id="52021"/>
    <lineage>
        <taxon>Bacteria</taxon>
        <taxon>Pseudomonadati</taxon>
        <taxon>Pseudomonadota</taxon>
        <taxon>Gammaproteobacteria</taxon>
        <taxon>Oceanospirillales</taxon>
        <taxon>Halomonadaceae</taxon>
        <taxon>Billgrantia</taxon>
    </lineage>
</organism>
<gene>
    <name evidence="1" type="ORF">HOP61_13365</name>
</gene>
<protein>
    <submittedName>
        <fullName evidence="1">Uncharacterized protein</fullName>
    </submittedName>
</protein>
<name>A0AAW4YV65_9GAMM</name>